<feature type="region of interest" description="Disordered" evidence="1">
    <location>
        <begin position="1"/>
        <end position="23"/>
    </location>
</feature>
<comment type="caution">
    <text evidence="2">The sequence shown here is derived from an EMBL/GenBank/DDBJ whole genome shotgun (WGS) entry which is preliminary data.</text>
</comment>
<accession>A0ABN3VMV3</accession>
<organism evidence="2 3">
    <name type="scientific">Saccharopolyspora taberi</name>
    <dbReference type="NCBI Taxonomy" id="60895"/>
    <lineage>
        <taxon>Bacteria</taxon>
        <taxon>Bacillati</taxon>
        <taxon>Actinomycetota</taxon>
        <taxon>Actinomycetes</taxon>
        <taxon>Pseudonocardiales</taxon>
        <taxon>Pseudonocardiaceae</taxon>
        <taxon>Saccharopolyspora</taxon>
    </lineage>
</organism>
<protein>
    <submittedName>
        <fullName evidence="2">Uncharacterized protein</fullName>
    </submittedName>
</protein>
<dbReference type="Proteomes" id="UP001500979">
    <property type="component" value="Unassembled WGS sequence"/>
</dbReference>
<evidence type="ECO:0000256" key="1">
    <source>
        <dbReference type="SAM" id="MobiDB-lite"/>
    </source>
</evidence>
<gene>
    <name evidence="2" type="ORF">GCM10010470_65150</name>
</gene>
<reference evidence="2 3" key="1">
    <citation type="journal article" date="2019" name="Int. J. Syst. Evol. Microbiol.">
        <title>The Global Catalogue of Microorganisms (GCM) 10K type strain sequencing project: providing services to taxonomists for standard genome sequencing and annotation.</title>
        <authorList>
            <consortium name="The Broad Institute Genomics Platform"/>
            <consortium name="The Broad Institute Genome Sequencing Center for Infectious Disease"/>
            <person name="Wu L."/>
            <person name="Ma J."/>
        </authorList>
    </citation>
    <scope>NUCLEOTIDE SEQUENCE [LARGE SCALE GENOMIC DNA]</scope>
    <source>
        <strain evidence="2 3">JCM 9383</strain>
    </source>
</reference>
<name>A0ABN3VMV3_9PSEU</name>
<proteinExistence type="predicted"/>
<dbReference type="EMBL" id="BAAAUX010000043">
    <property type="protein sequence ID" value="GAA2820844.1"/>
    <property type="molecule type" value="Genomic_DNA"/>
</dbReference>
<keyword evidence="3" id="KW-1185">Reference proteome</keyword>
<evidence type="ECO:0000313" key="3">
    <source>
        <dbReference type="Proteomes" id="UP001500979"/>
    </source>
</evidence>
<feature type="region of interest" description="Disordered" evidence="1">
    <location>
        <begin position="38"/>
        <end position="74"/>
    </location>
</feature>
<evidence type="ECO:0000313" key="2">
    <source>
        <dbReference type="EMBL" id="GAA2820844.1"/>
    </source>
</evidence>
<sequence>MRPTYNPAAPPDHTRLPPLRPNAVSPVRVMYIRQMRDETDRIAQAEPDSGGIRGPRATDRAGPPSLGQTRIDRGGSTVFDREQVWWIVPPGQRIRHAVTDRPGARPAGDVVPALCSAAVKIPYETYPPSREPRSRAITERCPECERQVADQLRRSADLVVSVWDS</sequence>